<organism evidence="2 3">
    <name type="scientific">Papaver somniferum</name>
    <name type="common">Opium poppy</name>
    <dbReference type="NCBI Taxonomy" id="3469"/>
    <lineage>
        <taxon>Eukaryota</taxon>
        <taxon>Viridiplantae</taxon>
        <taxon>Streptophyta</taxon>
        <taxon>Embryophyta</taxon>
        <taxon>Tracheophyta</taxon>
        <taxon>Spermatophyta</taxon>
        <taxon>Magnoliopsida</taxon>
        <taxon>Ranunculales</taxon>
        <taxon>Papaveraceae</taxon>
        <taxon>Papaveroideae</taxon>
        <taxon>Papaver</taxon>
    </lineage>
</organism>
<accession>A0A4Y7JQ78</accession>
<dbReference type="Pfam" id="PF09072">
    <property type="entry name" value="TMA7"/>
    <property type="match status" value="1"/>
</dbReference>
<dbReference type="EMBL" id="CM010719">
    <property type="protein sequence ID" value="RZC63254.1"/>
    <property type="molecule type" value="Genomic_DNA"/>
</dbReference>
<evidence type="ECO:0000313" key="3">
    <source>
        <dbReference type="Proteomes" id="UP000316621"/>
    </source>
</evidence>
<feature type="region of interest" description="Disordered" evidence="1">
    <location>
        <begin position="245"/>
        <end position="273"/>
    </location>
</feature>
<proteinExistence type="predicted"/>
<dbReference type="InterPro" id="IPR015157">
    <property type="entry name" value="TMA7"/>
</dbReference>
<evidence type="ECO:0000256" key="1">
    <source>
        <dbReference type="SAM" id="MobiDB-lite"/>
    </source>
</evidence>
<reference evidence="2 3" key="1">
    <citation type="journal article" date="2018" name="Science">
        <title>The opium poppy genome and morphinan production.</title>
        <authorList>
            <person name="Guo L."/>
            <person name="Winzer T."/>
            <person name="Yang X."/>
            <person name="Li Y."/>
            <person name="Ning Z."/>
            <person name="He Z."/>
            <person name="Teodor R."/>
            <person name="Lu Y."/>
            <person name="Bowser T.A."/>
            <person name="Graham I.A."/>
            <person name="Ye K."/>
        </authorList>
    </citation>
    <scope>NUCLEOTIDE SEQUENCE [LARGE SCALE GENOMIC DNA]</scope>
    <source>
        <strain evidence="3">cv. HN1</strain>
        <tissue evidence="2">Leaves</tissue>
    </source>
</reference>
<sequence>MDTRDPRRTLRGHAKETKRKKSALQIDLNDTPPAEIKAAAALVECIQQGGGRSGILLQPLAPPPLTIDLEAIDDEVVISSPRSFAEARRNKARRNLEILITAERPATPPPPRDRVLMLPLTPVSMRLASRHVSASALLQKKLDNAKASIEVLIADLQFLRDQVTITQNWDVYQRRIKQVTATVVRDSRSFLSLNLYIVTLVRGLLSCVNGRNYIWEFRGPKLRFNKISVLSIIIGLPSRGVKAKPLKQPKAQHKEDDETDLENLQKKKRETLC</sequence>
<feature type="compositionally biased region" description="Basic residues" evidence="1">
    <location>
        <begin position="9"/>
        <end position="22"/>
    </location>
</feature>
<dbReference type="Gramene" id="RZC63254">
    <property type="protein sequence ID" value="RZC63254"/>
    <property type="gene ID" value="C5167_024990"/>
</dbReference>
<evidence type="ECO:0000313" key="2">
    <source>
        <dbReference type="EMBL" id="RZC63254.1"/>
    </source>
</evidence>
<dbReference type="Proteomes" id="UP000316621">
    <property type="component" value="Chromosome 5"/>
</dbReference>
<name>A0A4Y7JQ78_PAPSO</name>
<gene>
    <name evidence="2" type="ORF">C5167_024990</name>
</gene>
<protein>
    <submittedName>
        <fullName evidence="2">Uncharacterized protein</fullName>
    </submittedName>
</protein>
<keyword evidence="3" id="KW-1185">Reference proteome</keyword>
<dbReference type="AlphaFoldDB" id="A0A4Y7JQ78"/>
<feature type="region of interest" description="Disordered" evidence="1">
    <location>
        <begin position="1"/>
        <end position="22"/>
    </location>
</feature>
<dbReference type="STRING" id="3469.A0A4Y7JQ78"/>